<organism evidence="2 3">
    <name type="scientific">Rotaria magnacalcarata</name>
    <dbReference type="NCBI Taxonomy" id="392030"/>
    <lineage>
        <taxon>Eukaryota</taxon>
        <taxon>Metazoa</taxon>
        <taxon>Spiralia</taxon>
        <taxon>Gnathifera</taxon>
        <taxon>Rotifera</taxon>
        <taxon>Eurotatoria</taxon>
        <taxon>Bdelloidea</taxon>
        <taxon>Philodinida</taxon>
        <taxon>Philodinidae</taxon>
        <taxon>Rotaria</taxon>
    </lineage>
</organism>
<dbReference type="Proteomes" id="UP000676336">
    <property type="component" value="Unassembled WGS sequence"/>
</dbReference>
<proteinExistence type="predicted"/>
<evidence type="ECO:0000313" key="1">
    <source>
        <dbReference type="EMBL" id="CAF5210801.1"/>
    </source>
</evidence>
<evidence type="ECO:0000313" key="2">
    <source>
        <dbReference type="EMBL" id="CAF5210830.1"/>
    </source>
</evidence>
<sequence>SSASEQNAVVVHESPEESQALLVTSTTYQERPPEDEITIPIATSFDLFDFQ</sequence>
<comment type="caution">
    <text evidence="2">The sequence shown here is derived from an EMBL/GenBank/DDBJ whole genome shotgun (WGS) entry which is preliminary data.</text>
</comment>
<gene>
    <name evidence="1" type="ORF">SMN809_LOCUS78299</name>
    <name evidence="2" type="ORF">SMN809_LOCUS78308</name>
</gene>
<dbReference type="EMBL" id="CAJOBI010339461">
    <property type="protein sequence ID" value="CAF5210801.1"/>
    <property type="molecule type" value="Genomic_DNA"/>
</dbReference>
<dbReference type="EMBL" id="CAJOBI010339484">
    <property type="protein sequence ID" value="CAF5210830.1"/>
    <property type="molecule type" value="Genomic_DNA"/>
</dbReference>
<accession>A0A8S3J3S3</accession>
<name>A0A8S3J3S3_9BILA</name>
<protein>
    <submittedName>
        <fullName evidence="2">Uncharacterized protein</fullName>
    </submittedName>
</protein>
<evidence type="ECO:0000313" key="3">
    <source>
        <dbReference type="Proteomes" id="UP000676336"/>
    </source>
</evidence>
<reference evidence="2" key="1">
    <citation type="submission" date="2021-02" db="EMBL/GenBank/DDBJ databases">
        <authorList>
            <person name="Nowell W R."/>
        </authorList>
    </citation>
    <scope>NUCLEOTIDE SEQUENCE</scope>
</reference>
<dbReference type="AlphaFoldDB" id="A0A8S3J3S3"/>
<feature type="non-terminal residue" evidence="2">
    <location>
        <position position="51"/>
    </location>
</feature>